<dbReference type="EMBL" id="CM055743">
    <property type="protein sequence ID" value="KAJ8000234.1"/>
    <property type="molecule type" value="Genomic_DNA"/>
</dbReference>
<reference evidence="1" key="1">
    <citation type="submission" date="2021-05" db="EMBL/GenBank/DDBJ databases">
        <authorList>
            <person name="Pan Q."/>
            <person name="Jouanno E."/>
            <person name="Zahm M."/>
            <person name="Klopp C."/>
            <person name="Cabau C."/>
            <person name="Louis A."/>
            <person name="Berthelot C."/>
            <person name="Parey E."/>
            <person name="Roest Crollius H."/>
            <person name="Montfort J."/>
            <person name="Robinson-Rechavi M."/>
            <person name="Bouchez O."/>
            <person name="Lampietro C."/>
            <person name="Lopez Roques C."/>
            <person name="Donnadieu C."/>
            <person name="Postlethwait J."/>
            <person name="Bobe J."/>
            <person name="Dillon D."/>
            <person name="Chandos A."/>
            <person name="von Hippel F."/>
            <person name="Guiguen Y."/>
        </authorList>
    </citation>
    <scope>NUCLEOTIDE SEQUENCE</scope>
    <source>
        <strain evidence="1">YG-Jan2019</strain>
    </source>
</reference>
<comment type="caution">
    <text evidence="1">The sequence shown here is derived from an EMBL/GenBank/DDBJ whole genome shotgun (WGS) entry which is preliminary data.</text>
</comment>
<accession>A0ACC2G9D2</accession>
<evidence type="ECO:0000313" key="2">
    <source>
        <dbReference type="Proteomes" id="UP001157502"/>
    </source>
</evidence>
<gene>
    <name evidence="1" type="ORF">DPEC_G00202720</name>
</gene>
<proteinExistence type="predicted"/>
<protein>
    <submittedName>
        <fullName evidence="1">Uncharacterized protein</fullName>
    </submittedName>
</protein>
<organism evidence="1 2">
    <name type="scientific">Dallia pectoralis</name>
    <name type="common">Alaska blackfish</name>
    <dbReference type="NCBI Taxonomy" id="75939"/>
    <lineage>
        <taxon>Eukaryota</taxon>
        <taxon>Metazoa</taxon>
        <taxon>Chordata</taxon>
        <taxon>Craniata</taxon>
        <taxon>Vertebrata</taxon>
        <taxon>Euteleostomi</taxon>
        <taxon>Actinopterygii</taxon>
        <taxon>Neopterygii</taxon>
        <taxon>Teleostei</taxon>
        <taxon>Protacanthopterygii</taxon>
        <taxon>Esociformes</taxon>
        <taxon>Umbridae</taxon>
        <taxon>Dallia</taxon>
    </lineage>
</organism>
<sequence>MIYAHPLGQTESKQRGGFPDQNRRRWLPSAKLREWKVSLMAKAGPWCAREGGGEPLCRLHQNCHIASRLALHPSPGGPHSGHCWAIGAFAVHISRPAKDV</sequence>
<dbReference type="Proteomes" id="UP001157502">
    <property type="component" value="Chromosome 16"/>
</dbReference>
<name>A0ACC2G9D2_DALPE</name>
<evidence type="ECO:0000313" key="1">
    <source>
        <dbReference type="EMBL" id="KAJ8000234.1"/>
    </source>
</evidence>
<keyword evidence="2" id="KW-1185">Reference proteome</keyword>